<accession>A0A2R5FT62</accession>
<organism evidence="1 2">
    <name type="scientific">Nostoc commune NIES-4072</name>
    <dbReference type="NCBI Taxonomy" id="2005467"/>
    <lineage>
        <taxon>Bacteria</taxon>
        <taxon>Bacillati</taxon>
        <taxon>Cyanobacteriota</taxon>
        <taxon>Cyanophyceae</taxon>
        <taxon>Nostocales</taxon>
        <taxon>Nostocaceae</taxon>
        <taxon>Nostoc</taxon>
    </lineage>
</organism>
<evidence type="ECO:0000313" key="2">
    <source>
        <dbReference type="Proteomes" id="UP000245124"/>
    </source>
</evidence>
<keyword evidence="2" id="KW-1185">Reference proteome</keyword>
<protein>
    <submittedName>
        <fullName evidence="1">Uncharacterized protein</fullName>
    </submittedName>
</protein>
<dbReference type="Proteomes" id="UP000245124">
    <property type="component" value="Unassembled WGS sequence"/>
</dbReference>
<sequence length="93" mass="10274">MLTANEELNEATTFAPALLGYCNDLYRKQKLLQSQSCKPSRGGLFPLYEVYTNSNNVCDTSIICKGTTMLCPYPSVTFFFQIGIGGIIGCFLK</sequence>
<evidence type="ECO:0000313" key="1">
    <source>
        <dbReference type="EMBL" id="GBG18864.1"/>
    </source>
</evidence>
<comment type="caution">
    <text evidence="1">The sequence shown here is derived from an EMBL/GenBank/DDBJ whole genome shotgun (WGS) entry which is preliminary data.</text>
</comment>
<name>A0A2R5FT62_NOSCO</name>
<gene>
    <name evidence="1" type="ORF">NIES4072_25290</name>
</gene>
<dbReference type="AlphaFoldDB" id="A0A2R5FT62"/>
<reference evidence="1 2" key="1">
    <citation type="submission" date="2017-06" db="EMBL/GenBank/DDBJ databases">
        <title>Genome sequencing of cyanobaciteial culture collection at National Institute for Environmental Studies (NIES).</title>
        <authorList>
            <person name="Hirose Y."/>
            <person name="Shimura Y."/>
            <person name="Fujisawa T."/>
            <person name="Nakamura Y."/>
            <person name="Kawachi M."/>
        </authorList>
    </citation>
    <scope>NUCLEOTIDE SEQUENCE [LARGE SCALE GENOMIC DNA]</scope>
    <source>
        <strain evidence="1 2">NIES-4072</strain>
    </source>
</reference>
<dbReference type="EMBL" id="BDUD01000001">
    <property type="protein sequence ID" value="GBG18864.1"/>
    <property type="molecule type" value="Genomic_DNA"/>
</dbReference>
<proteinExistence type="predicted"/>